<dbReference type="InterPro" id="IPR000228">
    <property type="entry name" value="RNA3'_term_phos_cyc"/>
</dbReference>
<dbReference type="GO" id="GO:0004521">
    <property type="term" value="F:RNA endonuclease activity"/>
    <property type="evidence" value="ECO:0007669"/>
    <property type="project" value="TreeGrafter"/>
</dbReference>
<evidence type="ECO:0000256" key="1">
    <source>
        <dbReference type="SAM" id="Phobius"/>
    </source>
</evidence>
<dbReference type="Proteomes" id="UP000472277">
    <property type="component" value="Chromosome 15"/>
</dbReference>
<dbReference type="GO" id="GO:0005730">
    <property type="term" value="C:nucleolus"/>
    <property type="evidence" value="ECO:0007669"/>
    <property type="project" value="TreeGrafter"/>
</dbReference>
<reference evidence="2" key="2">
    <citation type="submission" date="2025-09" db="UniProtKB">
        <authorList>
            <consortium name="Ensembl"/>
        </authorList>
    </citation>
    <scope>IDENTIFICATION</scope>
</reference>
<keyword evidence="1" id="KW-0472">Membrane</keyword>
<dbReference type="PANTHER" id="PTHR11096">
    <property type="entry name" value="RNA 3' TERMINAL PHOSPHATE CYCLASE"/>
    <property type="match status" value="1"/>
</dbReference>
<dbReference type="InterPro" id="IPR013792">
    <property type="entry name" value="RNA3'P_cycl/enolpyr_Trfase_a/b"/>
</dbReference>
<dbReference type="Gene3D" id="3.65.10.20">
    <property type="entry name" value="RNA 3'-terminal phosphate cyclase domain"/>
    <property type="match status" value="1"/>
</dbReference>
<dbReference type="Ensembl" id="ENSSTUT00000026899.1">
    <property type="protein sequence ID" value="ENSSTUP00000025669.1"/>
    <property type="gene ID" value="ENSSTUG00000011191.1"/>
</dbReference>
<evidence type="ECO:0000313" key="2">
    <source>
        <dbReference type="Ensembl" id="ENSSTUP00000025669.1"/>
    </source>
</evidence>
<feature type="transmembrane region" description="Helical" evidence="1">
    <location>
        <begin position="64"/>
        <end position="86"/>
    </location>
</feature>
<dbReference type="GeneTree" id="ENSGT00990000211348"/>
<dbReference type="InterPro" id="IPR037136">
    <property type="entry name" value="RNA3'_phos_cyclase_dom_sf"/>
</dbReference>
<accession>A0A673XN46</accession>
<sequence length="132" mass="15185">MCGNNNTASWGLTNDGCNLFRQTPVLSTLNCKRVKIQNIRSKEDNTGLRGKWATKHRRSITRTVLFYLLALWVINLVFLLMLAPFMKNPLKAVLKGVTNDPMDFSVRPCSLNTLKILCENCWCKNVFKNRYD</sequence>
<evidence type="ECO:0000313" key="3">
    <source>
        <dbReference type="Proteomes" id="UP000472277"/>
    </source>
</evidence>
<proteinExistence type="predicted"/>
<keyword evidence="1" id="KW-1133">Transmembrane helix</keyword>
<reference evidence="2" key="1">
    <citation type="submission" date="2025-08" db="UniProtKB">
        <authorList>
            <consortium name="Ensembl"/>
        </authorList>
    </citation>
    <scope>IDENTIFICATION</scope>
</reference>
<dbReference type="PANTHER" id="PTHR11096:SF1">
    <property type="entry name" value="RNA 3'-TERMINAL PHOSPHATE CYCLASE-LIKE PROTEIN"/>
    <property type="match status" value="1"/>
</dbReference>
<dbReference type="AlphaFoldDB" id="A0A673XN46"/>
<dbReference type="InParanoid" id="A0A673XN46"/>
<name>A0A673XN46_SALTR</name>
<dbReference type="SUPFAM" id="SSF55205">
    <property type="entry name" value="EPT/RTPC-like"/>
    <property type="match status" value="1"/>
</dbReference>
<keyword evidence="1" id="KW-0812">Transmembrane</keyword>
<protein>
    <submittedName>
        <fullName evidence="2">Uncharacterized protein</fullName>
    </submittedName>
</protein>
<organism evidence="2 3">
    <name type="scientific">Salmo trutta</name>
    <name type="common">Brown trout</name>
    <dbReference type="NCBI Taxonomy" id="8032"/>
    <lineage>
        <taxon>Eukaryota</taxon>
        <taxon>Metazoa</taxon>
        <taxon>Chordata</taxon>
        <taxon>Craniata</taxon>
        <taxon>Vertebrata</taxon>
        <taxon>Euteleostomi</taxon>
        <taxon>Actinopterygii</taxon>
        <taxon>Neopterygii</taxon>
        <taxon>Teleostei</taxon>
        <taxon>Protacanthopterygii</taxon>
        <taxon>Salmoniformes</taxon>
        <taxon>Salmonidae</taxon>
        <taxon>Salmoninae</taxon>
        <taxon>Salmo</taxon>
    </lineage>
</organism>
<dbReference type="GO" id="GO:0000479">
    <property type="term" value="P:endonucleolytic cleavage of tricistronic rRNA transcript (SSU-rRNA, 5.8S rRNA, LSU-rRNA)"/>
    <property type="evidence" value="ECO:0007669"/>
    <property type="project" value="TreeGrafter"/>
</dbReference>
<keyword evidence="3" id="KW-1185">Reference proteome</keyword>